<evidence type="ECO:0000313" key="2">
    <source>
        <dbReference type="Proteomes" id="UP001059824"/>
    </source>
</evidence>
<evidence type="ECO:0000313" key="1">
    <source>
        <dbReference type="EMBL" id="QHN42326.1"/>
    </source>
</evidence>
<reference evidence="1" key="1">
    <citation type="journal article" date="2021" name="Nat. Microbiol.">
        <title>Cocultivation of an ultrasmall environmental parasitic bacterium with lytic ability against bacteria associated with wastewater foams.</title>
        <authorList>
            <person name="Batinovic S."/>
            <person name="Rose J.J.A."/>
            <person name="Ratcliffe J."/>
            <person name="Seviour R.J."/>
            <person name="Petrovski S."/>
        </authorList>
    </citation>
    <scope>NUCLEOTIDE SEQUENCE</scope>
    <source>
        <strain evidence="1">JR1</strain>
    </source>
</reference>
<accession>A0A857MIE6</accession>
<dbReference type="AlphaFoldDB" id="A0A857MIE6"/>
<dbReference type="Proteomes" id="UP001059824">
    <property type="component" value="Chromosome"/>
</dbReference>
<name>A0A857MIE6_9BACT</name>
<protein>
    <submittedName>
        <fullName evidence="1">DUF2164 family protein</fullName>
    </submittedName>
</protein>
<organism evidence="1 2">
    <name type="scientific">Candidatus Mycosynbacter amalyticus</name>
    <dbReference type="NCBI Taxonomy" id="2665156"/>
    <lineage>
        <taxon>Bacteria</taxon>
        <taxon>Candidatus Saccharimonadota</taxon>
        <taxon>Candidatus Saccharimonadota incertae sedis</taxon>
        <taxon>Candidatus Mycosynbacter</taxon>
    </lineage>
</organism>
<dbReference type="RefSeq" id="WP_260763592.1">
    <property type="nucleotide sequence ID" value="NZ_CP045921.1"/>
</dbReference>
<dbReference type="EMBL" id="CP045921">
    <property type="protein sequence ID" value="QHN42326.1"/>
    <property type="molecule type" value="Genomic_DNA"/>
</dbReference>
<gene>
    <name evidence="1" type="ORF">GII36_00435</name>
</gene>
<keyword evidence="2" id="KW-1185">Reference proteome</keyword>
<proteinExistence type="predicted"/>
<sequence>MQHTWNFPDKESEQKCIDELITRIEDIGDDGVGMIAAQDVIDIVTEHLAPTIYNRGVRDARKLVLDKMQDAEFELDGLQIQQ</sequence>
<dbReference type="KEGG" id="mama:GII36_00435"/>
<dbReference type="Pfam" id="PF09932">
    <property type="entry name" value="DUF2164"/>
    <property type="match status" value="1"/>
</dbReference>
<dbReference type="InterPro" id="IPR018680">
    <property type="entry name" value="DUF2164"/>
</dbReference>